<gene>
    <name evidence="1" type="ORF">MSHOH_1738</name>
</gene>
<name>A0A0E3SBJ4_9EURY</name>
<dbReference type="OrthoDB" id="133863at2157"/>
<organism evidence="1 2">
    <name type="scientific">Methanosarcina horonobensis HB-1 = JCM 15518</name>
    <dbReference type="NCBI Taxonomy" id="1434110"/>
    <lineage>
        <taxon>Archaea</taxon>
        <taxon>Methanobacteriati</taxon>
        <taxon>Methanobacteriota</taxon>
        <taxon>Stenosarchaea group</taxon>
        <taxon>Methanomicrobia</taxon>
        <taxon>Methanosarcinales</taxon>
        <taxon>Methanosarcinaceae</taxon>
        <taxon>Methanosarcina</taxon>
    </lineage>
</organism>
<proteinExistence type="predicted"/>
<protein>
    <submittedName>
        <fullName evidence="1">Uncharacterized protein</fullName>
    </submittedName>
</protein>
<evidence type="ECO:0000313" key="1">
    <source>
        <dbReference type="EMBL" id="AKB78221.1"/>
    </source>
</evidence>
<sequence length="189" mass="22660">MAQEIKEQIEVDKQIVNKKQVNDKEQIDYKKQDNKKQIDDLISESDIMLESLREFFYSVPIQCDPHLGAGVGSVSDLPKMWEHDPDMKFDPFEDPTLCYRWFKLTNDQFLVQDDLFRRYINWALSSRDFIEKLLPEKLNDFDEESKTVRNWIEMSKRLPSDDNAEMFLQFKRHFISQQNIIFALLEKIQ</sequence>
<reference evidence="1 2" key="1">
    <citation type="submission" date="2014-07" db="EMBL/GenBank/DDBJ databases">
        <title>Methanogenic archaea and the global carbon cycle.</title>
        <authorList>
            <person name="Henriksen J.R."/>
            <person name="Luke J."/>
            <person name="Reinhart S."/>
            <person name="Benedict M.N."/>
            <person name="Youngblut N.D."/>
            <person name="Metcalf M.E."/>
            <person name="Whitaker R.J."/>
            <person name="Metcalf W.W."/>
        </authorList>
    </citation>
    <scope>NUCLEOTIDE SEQUENCE [LARGE SCALE GENOMIC DNA]</scope>
    <source>
        <strain evidence="1 2">HB-1</strain>
    </source>
</reference>
<dbReference type="Proteomes" id="UP000033101">
    <property type="component" value="Chromosome"/>
</dbReference>
<dbReference type="HOGENOM" id="CLU_1648342_0_0_2"/>
<dbReference type="AlphaFoldDB" id="A0A0E3SBJ4"/>
<keyword evidence="2" id="KW-1185">Reference proteome</keyword>
<dbReference type="KEGG" id="mhor:MSHOH_1738"/>
<dbReference type="EMBL" id="CP009516">
    <property type="protein sequence ID" value="AKB78221.1"/>
    <property type="molecule type" value="Genomic_DNA"/>
</dbReference>
<accession>A0A0E3SBJ4</accession>
<dbReference type="RefSeq" id="WP_048139126.1">
    <property type="nucleotide sequence ID" value="NZ_CP009516.1"/>
</dbReference>
<evidence type="ECO:0000313" key="2">
    <source>
        <dbReference type="Proteomes" id="UP000033101"/>
    </source>
</evidence>
<dbReference type="GeneID" id="24830957"/>
<dbReference type="PATRIC" id="fig|1434110.4.peg.2199"/>